<organism evidence="4 5">
    <name type="scientific">Geodia barretti</name>
    <name type="common">Barrett's horny sponge</name>
    <dbReference type="NCBI Taxonomy" id="519541"/>
    <lineage>
        <taxon>Eukaryota</taxon>
        <taxon>Metazoa</taxon>
        <taxon>Porifera</taxon>
        <taxon>Demospongiae</taxon>
        <taxon>Heteroscleromorpha</taxon>
        <taxon>Tetractinellida</taxon>
        <taxon>Astrophorina</taxon>
        <taxon>Geodiidae</taxon>
        <taxon>Geodia</taxon>
    </lineage>
</organism>
<dbReference type="Pfam" id="PF00595">
    <property type="entry name" value="PDZ"/>
    <property type="match status" value="1"/>
</dbReference>
<dbReference type="InterPro" id="IPR001478">
    <property type="entry name" value="PDZ"/>
</dbReference>
<dbReference type="PANTHER" id="PTHR14336:SF8">
    <property type="entry name" value="PROTEIN OPY1"/>
    <property type="match status" value="1"/>
</dbReference>
<dbReference type="Pfam" id="PF00169">
    <property type="entry name" value="PH"/>
    <property type="match status" value="1"/>
</dbReference>
<evidence type="ECO:0000313" key="4">
    <source>
        <dbReference type="EMBL" id="CAI8000037.1"/>
    </source>
</evidence>
<dbReference type="InterPro" id="IPR011993">
    <property type="entry name" value="PH-like_dom_sf"/>
</dbReference>
<feature type="domain" description="PDZ" evidence="3">
    <location>
        <begin position="145"/>
        <end position="225"/>
    </location>
</feature>
<dbReference type="SUPFAM" id="SSF50156">
    <property type="entry name" value="PDZ domain-like"/>
    <property type="match status" value="1"/>
</dbReference>
<gene>
    <name evidence="4" type="ORF">GBAR_LOCUS2830</name>
</gene>
<dbReference type="Proteomes" id="UP001174909">
    <property type="component" value="Unassembled WGS sequence"/>
</dbReference>
<proteinExistence type="predicted"/>
<name>A0AA35W7H5_GEOBA</name>
<dbReference type="InterPro" id="IPR036034">
    <property type="entry name" value="PDZ_sf"/>
</dbReference>
<evidence type="ECO:0000256" key="1">
    <source>
        <dbReference type="SAM" id="MobiDB-lite"/>
    </source>
</evidence>
<feature type="domain" description="PH" evidence="2">
    <location>
        <begin position="18"/>
        <end position="121"/>
    </location>
</feature>
<dbReference type="CDD" id="cd00821">
    <property type="entry name" value="PH"/>
    <property type="match status" value="1"/>
</dbReference>
<reference evidence="4" key="1">
    <citation type="submission" date="2023-03" db="EMBL/GenBank/DDBJ databases">
        <authorList>
            <person name="Steffen K."/>
            <person name="Cardenas P."/>
        </authorList>
    </citation>
    <scope>NUCLEOTIDE SEQUENCE</scope>
</reference>
<dbReference type="InterPro" id="IPR001849">
    <property type="entry name" value="PH_domain"/>
</dbReference>
<evidence type="ECO:0000313" key="5">
    <source>
        <dbReference type="Proteomes" id="UP001174909"/>
    </source>
</evidence>
<dbReference type="EMBL" id="CASHTH010000391">
    <property type="protein sequence ID" value="CAI8000037.1"/>
    <property type="molecule type" value="Genomic_DNA"/>
</dbReference>
<comment type="caution">
    <text evidence="4">The sequence shown here is derived from an EMBL/GenBank/DDBJ whole genome shotgun (WGS) entry which is preliminary data.</text>
</comment>
<dbReference type="InterPro" id="IPR051707">
    <property type="entry name" value="PI-Interact_SigTrans_Reg"/>
</dbReference>
<evidence type="ECO:0000259" key="3">
    <source>
        <dbReference type="PROSITE" id="PS50106"/>
    </source>
</evidence>
<sequence length="421" mass="46860">MASPSARRRQQSSAASSMILKEGYLCKKGGVIKSWSRRYFVLNHQCLCYFKRALNSAEADSGLQPLGRVFLSDIVDIETEGVEKKRAFVFSLNTKKRGVLLQASNYDDKEKWVDAVRQALETDKRAEREDPFRRTLRKLKSGLKRVTLMKDPVKGIGCTIKSAAGHVLVNRIIEDGPIAQTGVLRPGDEILDIQGTTVTGMQVSEVVEVIKHVPDQFLATVRPLTSISKNQPVDTGSVLYSEIKPMSMAPPTSKPPPHIPEILISGDSTTRATSFDLSPTPSLEDVGYYDDEEEDTPPPIPPRTEDALVILDTPSQLDREEFKPALPPKPNTPPLSLSPARPPLPKSKSVEGIAGRHAYEEVDLKRSPRPRRHHDYEEIQPALNYMDINKLDFSKRSGGGARSKTNSLVKVEMDWKHKVHV</sequence>
<dbReference type="AlphaFoldDB" id="A0AA35W7H5"/>
<dbReference type="PANTHER" id="PTHR14336">
    <property type="entry name" value="TANDEM PH DOMAIN CONTAINING PROTEIN"/>
    <property type="match status" value="1"/>
</dbReference>
<accession>A0AA35W7H5</accession>
<protein>
    <submittedName>
        <fullName evidence="4">Pleckstrin homology domain-containing family A member 2</fullName>
    </submittedName>
</protein>
<dbReference type="PROSITE" id="PS50003">
    <property type="entry name" value="PH_DOMAIN"/>
    <property type="match status" value="1"/>
</dbReference>
<dbReference type="Gene3D" id="2.30.29.30">
    <property type="entry name" value="Pleckstrin-homology domain (PH domain)/Phosphotyrosine-binding domain (PTB)"/>
    <property type="match status" value="1"/>
</dbReference>
<dbReference type="CDD" id="cd00136">
    <property type="entry name" value="PDZ_canonical"/>
    <property type="match status" value="1"/>
</dbReference>
<dbReference type="SMART" id="SM00233">
    <property type="entry name" value="PH"/>
    <property type="match status" value="1"/>
</dbReference>
<dbReference type="SUPFAM" id="SSF50729">
    <property type="entry name" value="PH domain-like"/>
    <property type="match status" value="1"/>
</dbReference>
<dbReference type="SMART" id="SM00228">
    <property type="entry name" value="PDZ"/>
    <property type="match status" value="1"/>
</dbReference>
<keyword evidence="5" id="KW-1185">Reference proteome</keyword>
<dbReference type="PROSITE" id="PS50106">
    <property type="entry name" value="PDZ"/>
    <property type="match status" value="1"/>
</dbReference>
<feature type="region of interest" description="Disordered" evidence="1">
    <location>
        <begin position="271"/>
        <end position="305"/>
    </location>
</feature>
<dbReference type="FunFam" id="2.30.29.30:FF:000286">
    <property type="entry name" value="PH-protein kinase domain containing protein"/>
    <property type="match status" value="1"/>
</dbReference>
<evidence type="ECO:0000259" key="2">
    <source>
        <dbReference type="PROSITE" id="PS50003"/>
    </source>
</evidence>
<feature type="region of interest" description="Disordered" evidence="1">
    <location>
        <begin position="319"/>
        <end position="349"/>
    </location>
</feature>
<dbReference type="Gene3D" id="2.30.42.10">
    <property type="match status" value="1"/>
</dbReference>
<feature type="compositionally biased region" description="Polar residues" evidence="1">
    <location>
        <begin position="271"/>
        <end position="281"/>
    </location>
</feature>
<feature type="compositionally biased region" description="Acidic residues" evidence="1">
    <location>
        <begin position="287"/>
        <end position="296"/>
    </location>
</feature>